<keyword evidence="2" id="KW-0964">Secreted</keyword>
<evidence type="ECO:0000259" key="9">
    <source>
        <dbReference type="PROSITE" id="PS01186"/>
    </source>
</evidence>
<name>A0AAV6ZA68_ENGPU</name>
<evidence type="ECO:0000313" key="10">
    <source>
        <dbReference type="EMBL" id="KAG8545876.1"/>
    </source>
</evidence>
<dbReference type="Pfam" id="PF01823">
    <property type="entry name" value="MACPF"/>
    <property type="match status" value="1"/>
</dbReference>
<dbReference type="GO" id="GO:0005579">
    <property type="term" value="C:membrane attack complex"/>
    <property type="evidence" value="ECO:0007669"/>
    <property type="project" value="TreeGrafter"/>
</dbReference>
<evidence type="ECO:0000256" key="6">
    <source>
        <dbReference type="ARBA" id="ARBA00023162"/>
    </source>
</evidence>
<dbReference type="InterPro" id="IPR020864">
    <property type="entry name" value="MACPF"/>
</dbReference>
<comment type="subcellular location">
    <subcellularLocation>
        <location evidence="1">Secreted</location>
    </subcellularLocation>
</comment>
<dbReference type="InterPro" id="IPR023415">
    <property type="entry name" value="LDLR_class-A_CS"/>
</dbReference>
<dbReference type="EMBL" id="WNYA01001387">
    <property type="protein sequence ID" value="KAG8545876.1"/>
    <property type="molecule type" value="Genomic_DNA"/>
</dbReference>
<evidence type="ECO:0000256" key="4">
    <source>
        <dbReference type="ARBA" id="ARBA00022852"/>
    </source>
</evidence>
<dbReference type="CDD" id="cd00112">
    <property type="entry name" value="LDLa"/>
    <property type="match status" value="1"/>
</dbReference>
<feature type="region of interest" description="Disordered" evidence="8">
    <location>
        <begin position="415"/>
        <end position="437"/>
    </location>
</feature>
<evidence type="ECO:0000256" key="2">
    <source>
        <dbReference type="ARBA" id="ARBA00022525"/>
    </source>
</evidence>
<dbReference type="FunFam" id="2.20.100.10:FF:000001">
    <property type="entry name" value="semaphorin-5A isoform X1"/>
    <property type="match status" value="1"/>
</dbReference>
<evidence type="ECO:0000256" key="5">
    <source>
        <dbReference type="ARBA" id="ARBA00023157"/>
    </source>
</evidence>
<dbReference type="AlphaFoldDB" id="A0AAV6ZA68"/>
<dbReference type="SUPFAM" id="SSF82895">
    <property type="entry name" value="TSP-1 type 1 repeat"/>
    <property type="match status" value="1"/>
</dbReference>
<evidence type="ECO:0000256" key="7">
    <source>
        <dbReference type="PROSITE-ProRule" id="PRU00124"/>
    </source>
</evidence>
<evidence type="ECO:0000256" key="8">
    <source>
        <dbReference type="SAM" id="MobiDB-lite"/>
    </source>
</evidence>
<keyword evidence="4" id="KW-0204">Cytolysis</keyword>
<evidence type="ECO:0000256" key="1">
    <source>
        <dbReference type="ARBA" id="ARBA00004613"/>
    </source>
</evidence>
<keyword evidence="3" id="KW-0245">EGF-like domain</keyword>
<comment type="caution">
    <text evidence="7">Lacks conserved residue(s) required for the propagation of feature annotation.</text>
</comment>
<evidence type="ECO:0000313" key="11">
    <source>
        <dbReference type="Proteomes" id="UP000824782"/>
    </source>
</evidence>
<feature type="disulfide bond" evidence="7">
    <location>
        <begin position="52"/>
        <end position="67"/>
    </location>
</feature>
<keyword evidence="6" id="KW-0399">Innate immunity</keyword>
<keyword evidence="5 7" id="KW-1015">Disulfide bond</keyword>
<keyword evidence="6" id="KW-0179">Complement alternate pathway</keyword>
<dbReference type="InterPro" id="IPR000884">
    <property type="entry name" value="TSP1_rpt"/>
</dbReference>
<dbReference type="GO" id="GO:0005576">
    <property type="term" value="C:extracellular region"/>
    <property type="evidence" value="ECO:0007669"/>
    <property type="project" value="UniProtKB-SubCell"/>
</dbReference>
<feature type="domain" description="EGF-like" evidence="9">
    <location>
        <begin position="370"/>
        <end position="381"/>
    </location>
</feature>
<dbReference type="InterPro" id="IPR002172">
    <property type="entry name" value="LDrepeatLR_classA_rpt"/>
</dbReference>
<dbReference type="PROSITE" id="PS50092">
    <property type="entry name" value="TSP1"/>
    <property type="match status" value="1"/>
</dbReference>
<proteinExistence type="predicted"/>
<dbReference type="Gene3D" id="4.10.400.10">
    <property type="entry name" value="Low-density Lipoprotein Receptor"/>
    <property type="match status" value="1"/>
</dbReference>
<reference evidence="10" key="1">
    <citation type="thesis" date="2020" institute="ProQuest LLC" country="789 East Eisenhower Parkway, Ann Arbor, MI, USA">
        <title>Comparative Genomics and Chromosome Evolution.</title>
        <authorList>
            <person name="Mudd A.B."/>
        </authorList>
    </citation>
    <scope>NUCLEOTIDE SEQUENCE</scope>
    <source>
        <strain evidence="10">237g6f4</strain>
        <tissue evidence="10">Blood</tissue>
    </source>
</reference>
<dbReference type="SUPFAM" id="SSF57424">
    <property type="entry name" value="LDL receptor-like module"/>
    <property type="match status" value="1"/>
</dbReference>
<dbReference type="GO" id="GO:0031640">
    <property type="term" value="P:killing of cells of another organism"/>
    <property type="evidence" value="ECO:0007669"/>
    <property type="project" value="UniProtKB-KW"/>
</dbReference>
<dbReference type="PRINTS" id="PR01705">
    <property type="entry name" value="TSP1REPEAT"/>
</dbReference>
<keyword evidence="11" id="KW-1185">Reference proteome</keyword>
<evidence type="ECO:0000256" key="3">
    <source>
        <dbReference type="ARBA" id="ARBA00022536"/>
    </source>
</evidence>
<dbReference type="PROSITE" id="PS50068">
    <property type="entry name" value="LDLRA_2"/>
    <property type="match status" value="1"/>
</dbReference>
<accession>A0AAV6ZA68</accession>
<dbReference type="InterPro" id="IPR048831">
    <property type="entry name" value="C8A_B_C6_EGF-like"/>
</dbReference>
<dbReference type="Pfam" id="PF21195">
    <property type="entry name" value="EGF_C8A_B_C6"/>
    <property type="match status" value="1"/>
</dbReference>
<dbReference type="PANTHER" id="PTHR45742">
    <property type="entry name" value="COMPLEMENT COMPONENT C6"/>
    <property type="match status" value="1"/>
</dbReference>
<dbReference type="InterPro" id="IPR000742">
    <property type="entry name" value="EGF"/>
</dbReference>
<dbReference type="PANTHER" id="PTHR45742:SF5">
    <property type="entry name" value="COMPLEMENT COMPONENT C8 BETA CHAIN"/>
    <property type="match status" value="1"/>
</dbReference>
<organism evidence="10 11">
    <name type="scientific">Engystomops pustulosus</name>
    <name type="common">Tungara frog</name>
    <name type="synonym">Physalaemus pustulosus</name>
    <dbReference type="NCBI Taxonomy" id="76066"/>
    <lineage>
        <taxon>Eukaryota</taxon>
        <taxon>Metazoa</taxon>
        <taxon>Chordata</taxon>
        <taxon>Craniata</taxon>
        <taxon>Vertebrata</taxon>
        <taxon>Euteleostomi</taxon>
        <taxon>Amphibia</taxon>
        <taxon>Batrachia</taxon>
        <taxon>Anura</taxon>
        <taxon>Neobatrachia</taxon>
        <taxon>Hyloidea</taxon>
        <taxon>Leptodactylidae</taxon>
        <taxon>Leiuperinae</taxon>
        <taxon>Engystomops</taxon>
    </lineage>
</organism>
<dbReference type="Pfam" id="PF00057">
    <property type="entry name" value="Ldl_recept_a"/>
    <property type="match status" value="1"/>
</dbReference>
<keyword evidence="6" id="KW-0391">Immunity</keyword>
<sequence>MTQVPQFTGDLCFDLDRQEESCSTSMVCRNKKNCEGFTCEESGKCIILRLKCNGDDDCGDRSDEKDCKVIRKTCTDEMEQYWAIENLAAGLNVFTNNREGIVLDHRYYAGGCSPHYILGTRFRKPYNVESYLPETKGKYEFSLSEYESYSDYSRNVSKFYSQERSFSIGFKIPAVFEFGLSYSDQKFKTYKERTMKFSHKGGIIGGFPVTMTSPAGYMMSDVASCMQAGFNLGGNICGVWVGVGMTDSECEKLLNEIGDKQSNRYVVEDFVALVRGGASEHIAALAYKNLPTPNLMQEWGDAVLYNPEIISIKASPLYELVTAADFIGAITLQDNLKRALEEYERETSACRCAPCRNNGVPVFKESRCECVCPLGFRGSACEISARPAPIIDGGWSCWSSWTPCSGRVQSRQRQCNNPSPDRGGQPCEGAASDTRSC</sequence>
<comment type="caution">
    <text evidence="10">The sequence shown here is derived from an EMBL/GenBank/DDBJ whole genome shotgun (WGS) entry which is preliminary data.</text>
</comment>
<dbReference type="Proteomes" id="UP000824782">
    <property type="component" value="Unassembled WGS sequence"/>
</dbReference>
<dbReference type="InterPro" id="IPR036383">
    <property type="entry name" value="TSP1_rpt_sf"/>
</dbReference>
<dbReference type="SMART" id="SM00192">
    <property type="entry name" value="LDLa"/>
    <property type="match status" value="1"/>
</dbReference>
<protein>
    <recommendedName>
        <fullName evidence="9">EGF-like domain-containing protein</fullName>
    </recommendedName>
</protein>
<dbReference type="Gene3D" id="2.20.100.10">
    <property type="entry name" value="Thrombospondin type-1 (TSP1) repeat"/>
    <property type="match status" value="1"/>
</dbReference>
<gene>
    <name evidence="10" type="ORF">GDO81_020180</name>
</gene>
<dbReference type="PROSITE" id="PS01186">
    <property type="entry name" value="EGF_2"/>
    <property type="match status" value="1"/>
</dbReference>
<dbReference type="PROSITE" id="PS01209">
    <property type="entry name" value="LDLRA_1"/>
    <property type="match status" value="1"/>
</dbReference>
<dbReference type="InterPro" id="IPR036055">
    <property type="entry name" value="LDL_receptor-like_sf"/>
</dbReference>
<dbReference type="Gene3D" id="2.10.25.10">
    <property type="entry name" value="Laminin"/>
    <property type="match status" value="1"/>
</dbReference>
<dbReference type="GO" id="GO:0006957">
    <property type="term" value="P:complement activation, alternative pathway"/>
    <property type="evidence" value="ECO:0007669"/>
    <property type="project" value="UniProtKB-KW"/>
</dbReference>